<accession>A0ABV8A320</accession>
<dbReference type="PANTHER" id="PTHR47473">
    <property type="entry name" value="BTA1P"/>
    <property type="match status" value="1"/>
</dbReference>
<name>A0ABV8A320_9DEIO</name>
<keyword evidence="2" id="KW-1185">Reference proteome</keyword>
<dbReference type="InterPro" id="IPR021829">
    <property type="entry name" value="DUF3419"/>
</dbReference>
<dbReference type="EMBL" id="JBHRZF010000025">
    <property type="protein sequence ID" value="MFC3859621.1"/>
    <property type="molecule type" value="Genomic_DNA"/>
</dbReference>
<sequence length="372" mass="42795">MSREKRRSEIESRASFEHVRYAQVWEDADTLLAALDVQQGDTVLSIASAGDNALALLTTDAAKVVAVDLSAAQLHCLALRVAAFQALTHAELLELIGSRPSKRRLELYRHCRTQLLPDSRAFWDAQLPGIERGIGSAGIGKFERYFELFRQFILPVMLPARDVRSLLRRKTQAERQEFFAGRVNTWRWQLPFRVFFSRSVMGRLGRDPEFFKYVETDVASSIQERAAHALTALDPSKNPYLTWILTGRHGQTLPLYLRPEHFQTIRSRLGRLEWHQESVEAYLERTPERSISRFNLSDIFEYMSGDATQTLLEHLARDGKPGGRLVYWNMMTPRSRGEKIAHLLKPLTAEAQRLHDQDPAFFYSRLVIEEIQ</sequence>
<organism evidence="1 2">
    <name type="scientific">Deinococcus antarcticus</name>
    <dbReference type="NCBI Taxonomy" id="1298767"/>
    <lineage>
        <taxon>Bacteria</taxon>
        <taxon>Thermotogati</taxon>
        <taxon>Deinococcota</taxon>
        <taxon>Deinococci</taxon>
        <taxon>Deinococcales</taxon>
        <taxon>Deinococcaceae</taxon>
        <taxon>Deinococcus</taxon>
    </lineage>
</organism>
<dbReference type="Proteomes" id="UP001595748">
    <property type="component" value="Unassembled WGS sequence"/>
</dbReference>
<dbReference type="PANTHER" id="PTHR47473:SF1">
    <property type="entry name" value="METHYLTRANSFERASE DOMAIN-CONTAINING PROTEIN"/>
    <property type="match status" value="1"/>
</dbReference>
<protein>
    <submittedName>
        <fullName evidence="1">DUF3419 family protein</fullName>
    </submittedName>
</protein>
<dbReference type="InterPro" id="IPR029063">
    <property type="entry name" value="SAM-dependent_MTases_sf"/>
</dbReference>
<dbReference type="SUPFAM" id="SSF53335">
    <property type="entry name" value="S-adenosyl-L-methionine-dependent methyltransferases"/>
    <property type="match status" value="1"/>
</dbReference>
<comment type="caution">
    <text evidence="1">The sequence shown here is derived from an EMBL/GenBank/DDBJ whole genome shotgun (WGS) entry which is preliminary data.</text>
</comment>
<gene>
    <name evidence="1" type="ORF">ACFOPQ_02430</name>
</gene>
<reference evidence="2" key="1">
    <citation type="journal article" date="2019" name="Int. J. Syst. Evol. Microbiol.">
        <title>The Global Catalogue of Microorganisms (GCM) 10K type strain sequencing project: providing services to taxonomists for standard genome sequencing and annotation.</title>
        <authorList>
            <consortium name="The Broad Institute Genomics Platform"/>
            <consortium name="The Broad Institute Genome Sequencing Center for Infectious Disease"/>
            <person name="Wu L."/>
            <person name="Ma J."/>
        </authorList>
    </citation>
    <scope>NUCLEOTIDE SEQUENCE [LARGE SCALE GENOMIC DNA]</scope>
    <source>
        <strain evidence="2">CCTCC AB 2013263</strain>
    </source>
</reference>
<dbReference type="RefSeq" id="WP_380075783.1">
    <property type="nucleotide sequence ID" value="NZ_JBHRZF010000025.1"/>
</dbReference>
<evidence type="ECO:0000313" key="1">
    <source>
        <dbReference type="EMBL" id="MFC3859621.1"/>
    </source>
</evidence>
<dbReference type="Pfam" id="PF11899">
    <property type="entry name" value="DUF3419"/>
    <property type="match status" value="1"/>
</dbReference>
<evidence type="ECO:0000313" key="2">
    <source>
        <dbReference type="Proteomes" id="UP001595748"/>
    </source>
</evidence>
<proteinExistence type="predicted"/>